<keyword evidence="7" id="KW-1185">Reference proteome</keyword>
<feature type="binding site" evidence="2">
    <location>
        <position position="73"/>
    </location>
    <ligand>
        <name>Fe cation</name>
        <dbReference type="ChEBI" id="CHEBI:24875"/>
    </ligand>
</feature>
<dbReference type="FunCoup" id="B4D611">
    <property type="interactions" value="79"/>
</dbReference>
<dbReference type="PANTHER" id="PTHR43212">
    <property type="entry name" value="QUERCETIN 2,3-DIOXYGENASE"/>
    <property type="match status" value="1"/>
</dbReference>
<comment type="cofactor">
    <cofactor evidence="2">
        <name>Fe cation</name>
        <dbReference type="ChEBI" id="CHEBI:24875"/>
    </cofactor>
    <text evidence="2">Binds 1 Fe cation per subunit.</text>
</comment>
<feature type="domain" description="Quercetin 2,3-dioxygenase C-terminal cupin" evidence="5">
    <location>
        <begin position="159"/>
        <end position="244"/>
    </location>
</feature>
<dbReference type="InterPro" id="IPR003829">
    <property type="entry name" value="Pirin_N_dom"/>
</dbReference>
<name>B4D611_9BACT</name>
<dbReference type="Proteomes" id="UP000005824">
    <property type="component" value="Unassembled WGS sequence"/>
</dbReference>
<evidence type="ECO:0000259" key="4">
    <source>
        <dbReference type="Pfam" id="PF02678"/>
    </source>
</evidence>
<dbReference type="EMBL" id="ABVL01000014">
    <property type="protein sequence ID" value="EDY18214.1"/>
    <property type="molecule type" value="Genomic_DNA"/>
</dbReference>
<dbReference type="eggNOG" id="COG1741">
    <property type="taxonomic scope" value="Bacteria"/>
</dbReference>
<dbReference type="GO" id="GO:0046872">
    <property type="term" value="F:metal ion binding"/>
    <property type="evidence" value="ECO:0007669"/>
    <property type="project" value="UniProtKB-KW"/>
</dbReference>
<evidence type="ECO:0000256" key="1">
    <source>
        <dbReference type="ARBA" id="ARBA00008416"/>
    </source>
</evidence>
<organism evidence="6 7">
    <name type="scientific">Chthoniobacter flavus Ellin428</name>
    <dbReference type="NCBI Taxonomy" id="497964"/>
    <lineage>
        <taxon>Bacteria</taxon>
        <taxon>Pseudomonadati</taxon>
        <taxon>Verrucomicrobiota</taxon>
        <taxon>Spartobacteria</taxon>
        <taxon>Chthoniobacterales</taxon>
        <taxon>Chthoniobacteraceae</taxon>
        <taxon>Chthoniobacter</taxon>
    </lineage>
</organism>
<dbReference type="Pfam" id="PF17954">
    <property type="entry name" value="Pirin_C_2"/>
    <property type="match status" value="1"/>
</dbReference>
<comment type="similarity">
    <text evidence="1 3">Belongs to the pirin family.</text>
</comment>
<keyword evidence="2" id="KW-0479">Metal-binding</keyword>
<dbReference type="SUPFAM" id="SSF51182">
    <property type="entry name" value="RmlC-like cupins"/>
    <property type="match status" value="1"/>
</dbReference>
<evidence type="ECO:0000259" key="5">
    <source>
        <dbReference type="Pfam" id="PF17954"/>
    </source>
</evidence>
<accession>B4D611</accession>
<feature type="domain" description="Pirin N-terminal" evidence="4">
    <location>
        <begin position="21"/>
        <end position="133"/>
    </location>
</feature>
<evidence type="ECO:0000256" key="2">
    <source>
        <dbReference type="PIRSR" id="PIRSR006232-1"/>
    </source>
</evidence>
<evidence type="ECO:0000313" key="6">
    <source>
        <dbReference type="EMBL" id="EDY18214.1"/>
    </source>
</evidence>
<dbReference type="InterPro" id="IPR011051">
    <property type="entry name" value="RmlC_Cupin_sf"/>
</dbReference>
<dbReference type="Gene3D" id="2.60.120.10">
    <property type="entry name" value="Jelly Rolls"/>
    <property type="match status" value="2"/>
</dbReference>
<evidence type="ECO:0000256" key="3">
    <source>
        <dbReference type="RuleBase" id="RU003457"/>
    </source>
</evidence>
<dbReference type="CDD" id="cd20311">
    <property type="entry name" value="cupin_Yhhw_C"/>
    <property type="match status" value="1"/>
</dbReference>
<dbReference type="InterPro" id="IPR014710">
    <property type="entry name" value="RmlC-like_jellyroll"/>
</dbReference>
<feature type="binding site" evidence="2">
    <location>
        <position position="115"/>
    </location>
    <ligand>
        <name>Fe cation</name>
        <dbReference type="ChEBI" id="CHEBI:24875"/>
    </ligand>
</feature>
<dbReference type="InParanoid" id="B4D611"/>
<comment type="caution">
    <text evidence="6">The sequence shown here is derived from an EMBL/GenBank/DDBJ whole genome shotgun (WGS) entry which is preliminary data.</text>
</comment>
<evidence type="ECO:0000313" key="7">
    <source>
        <dbReference type="Proteomes" id="UP000005824"/>
    </source>
</evidence>
<dbReference type="Pfam" id="PF02678">
    <property type="entry name" value="Pirin"/>
    <property type="match status" value="1"/>
</dbReference>
<protein>
    <submittedName>
        <fullName evidence="6">Pirin domain protein</fullName>
    </submittedName>
</protein>
<dbReference type="STRING" id="497964.CfE428DRAFT_4350"/>
<feature type="binding site" evidence="2">
    <location>
        <position position="71"/>
    </location>
    <ligand>
        <name>Fe cation</name>
        <dbReference type="ChEBI" id="CHEBI:24875"/>
    </ligand>
</feature>
<keyword evidence="2" id="KW-0408">Iron</keyword>
<sequence length="245" mass="27047">MVFPQNISRTYSPTMIITRKANERGHAEHGWLDTYHTFSFADYHDPKWMGFRSLRVINDDLVLPRAGFGMHPHRDMEIITYILSGQLAHQDSMGNGRVITPGEFQYMSAGTGVLHSEQNPSGTEAVHLLQIWIQPDANGVTPHYAEKSMKDAQTGKLHLITSKTGRDGSIAIHQDADLYLGKLDANQSLTHTLAPGRHAWLHVAEGEVTLNGQTLSGGDAVAVADESQLDLRGQKASQVLLFDLN</sequence>
<dbReference type="InterPro" id="IPR041602">
    <property type="entry name" value="Quercetinase_C"/>
</dbReference>
<proteinExistence type="inferred from homology"/>
<dbReference type="PANTHER" id="PTHR43212:SF3">
    <property type="entry name" value="QUERCETIN 2,3-DIOXYGENASE"/>
    <property type="match status" value="1"/>
</dbReference>
<feature type="binding site" evidence="2">
    <location>
        <position position="117"/>
    </location>
    <ligand>
        <name>Fe cation</name>
        <dbReference type="ChEBI" id="CHEBI:24875"/>
    </ligand>
</feature>
<gene>
    <name evidence="6" type="ORF">CfE428DRAFT_4350</name>
</gene>
<dbReference type="InterPro" id="IPR012093">
    <property type="entry name" value="Pirin"/>
</dbReference>
<dbReference type="AlphaFoldDB" id="B4D611"/>
<dbReference type="CDD" id="cd02910">
    <property type="entry name" value="cupin_Yhhw_N"/>
    <property type="match status" value="1"/>
</dbReference>
<dbReference type="PIRSF" id="PIRSF006232">
    <property type="entry name" value="Pirin"/>
    <property type="match status" value="1"/>
</dbReference>
<reference evidence="6 7" key="1">
    <citation type="journal article" date="2011" name="J. Bacteriol.">
        <title>Genome sequence of Chthoniobacter flavus Ellin428, an aerobic heterotrophic soil bacterium.</title>
        <authorList>
            <person name="Kant R."/>
            <person name="van Passel M.W."/>
            <person name="Palva A."/>
            <person name="Lucas S."/>
            <person name="Lapidus A."/>
            <person name="Glavina Del Rio T."/>
            <person name="Dalin E."/>
            <person name="Tice H."/>
            <person name="Bruce D."/>
            <person name="Goodwin L."/>
            <person name="Pitluck S."/>
            <person name="Larimer F.W."/>
            <person name="Land M.L."/>
            <person name="Hauser L."/>
            <person name="Sangwan P."/>
            <person name="de Vos W.M."/>
            <person name="Janssen P.H."/>
            <person name="Smidt H."/>
        </authorList>
    </citation>
    <scope>NUCLEOTIDE SEQUENCE [LARGE SCALE GENOMIC DNA]</scope>
    <source>
        <strain evidence="6 7">Ellin428</strain>
    </source>
</reference>